<dbReference type="PANTHER" id="PTHR23022">
    <property type="entry name" value="TRANSPOSABLE ELEMENT-RELATED"/>
    <property type="match status" value="1"/>
</dbReference>
<feature type="region of interest" description="Disordered" evidence="2">
    <location>
        <begin position="289"/>
        <end position="318"/>
    </location>
</feature>
<feature type="region of interest" description="Disordered" evidence="2">
    <location>
        <begin position="239"/>
        <end position="260"/>
    </location>
</feature>
<dbReference type="InterPro" id="IPR009057">
    <property type="entry name" value="Homeodomain-like_sf"/>
</dbReference>
<gene>
    <name evidence="4" type="ORF">Fcan01_27496</name>
</gene>
<dbReference type="SUPFAM" id="SSF46689">
    <property type="entry name" value="Homeodomain-like"/>
    <property type="match status" value="1"/>
</dbReference>
<dbReference type="GO" id="GO:0005634">
    <property type="term" value="C:nucleus"/>
    <property type="evidence" value="ECO:0007669"/>
    <property type="project" value="UniProtKB-SubCell"/>
</dbReference>
<reference evidence="4 5" key="1">
    <citation type="submission" date="2015-12" db="EMBL/GenBank/DDBJ databases">
        <title>The genome of Folsomia candida.</title>
        <authorList>
            <person name="Faddeeva A."/>
            <person name="Derks M.F."/>
            <person name="Anvar Y."/>
            <person name="Smit S."/>
            <person name="Van Straalen N."/>
            <person name="Roelofs D."/>
        </authorList>
    </citation>
    <scope>NUCLEOTIDE SEQUENCE [LARGE SCALE GENOMIC DNA]</scope>
    <source>
        <strain evidence="4 5">VU population</strain>
        <tissue evidence="4">Whole body</tissue>
    </source>
</reference>
<feature type="domain" description="Transposase Tc1-like" evidence="3">
    <location>
        <begin position="73"/>
        <end position="145"/>
    </location>
</feature>
<protein>
    <submittedName>
        <fullName evidence="4">Transposable element Tc1 transposase</fullName>
    </submittedName>
</protein>
<dbReference type="AlphaFoldDB" id="A0A226CXM6"/>
<dbReference type="EMBL" id="LNIX01000053">
    <property type="protein sequence ID" value="OXA37703.1"/>
    <property type="molecule type" value="Genomic_DNA"/>
</dbReference>
<sequence length="388" mass="42774">MPRSRKETSFDLRSLVINHQGDQNGRKTQVEIAILLKIPRSTVQYIIRKYNSTGLIVNKQGRGRKPKFSIREKRAIVKKVKVNPKLSISKIKAQVENETGKKADKKTIANVLKSEGFKSCRARKKPLISKKNIKKRLAFAKRHVNKDNKFWESILWSDESKYNIFGSDGRAKVWRKSGEALKLKNLNPTVKHGGWSVMIWGCFSSAGTGSHEFVEEIMDQHKYQGILDRNVKKSARKLGLGRRLKQPEEETDPESGSEVVGGGLNSAMLYDLLLGLGYRVEAGISNSGGVTLLEDGQSETEVNESGDKSGKNPTLTLTTCYSPVSSSVQSSSRGENGTPGGLNSNIFFVGDNFPPYSVFLAVTIAIGLTNSSTPPLSPTIERSSQISS</sequence>
<keyword evidence="5" id="KW-1185">Reference proteome</keyword>
<dbReference type="InterPro" id="IPR036388">
    <property type="entry name" value="WH-like_DNA-bd_sf"/>
</dbReference>
<dbReference type="InterPro" id="IPR052338">
    <property type="entry name" value="Transposase_5"/>
</dbReference>
<dbReference type="PANTHER" id="PTHR23022:SF135">
    <property type="entry name" value="SI:DKEY-77F5.3"/>
    <property type="match status" value="1"/>
</dbReference>
<comment type="caution">
    <text evidence="4">The sequence shown here is derived from an EMBL/GenBank/DDBJ whole genome shotgun (WGS) entry which is preliminary data.</text>
</comment>
<dbReference type="Pfam" id="PF01498">
    <property type="entry name" value="HTH_Tnp_Tc3_2"/>
    <property type="match status" value="1"/>
</dbReference>
<organism evidence="4 5">
    <name type="scientific">Folsomia candida</name>
    <name type="common">Springtail</name>
    <dbReference type="NCBI Taxonomy" id="158441"/>
    <lineage>
        <taxon>Eukaryota</taxon>
        <taxon>Metazoa</taxon>
        <taxon>Ecdysozoa</taxon>
        <taxon>Arthropoda</taxon>
        <taxon>Hexapoda</taxon>
        <taxon>Collembola</taxon>
        <taxon>Entomobryomorpha</taxon>
        <taxon>Isotomoidea</taxon>
        <taxon>Isotomidae</taxon>
        <taxon>Proisotominae</taxon>
        <taxon>Folsomia</taxon>
    </lineage>
</organism>
<dbReference type="Gene3D" id="1.10.10.10">
    <property type="entry name" value="Winged helix-like DNA-binding domain superfamily/Winged helix DNA-binding domain"/>
    <property type="match status" value="1"/>
</dbReference>
<dbReference type="Proteomes" id="UP000198287">
    <property type="component" value="Unassembled WGS sequence"/>
</dbReference>
<evidence type="ECO:0000313" key="5">
    <source>
        <dbReference type="Proteomes" id="UP000198287"/>
    </source>
</evidence>
<dbReference type="InterPro" id="IPR002492">
    <property type="entry name" value="Transposase_Tc1-like"/>
</dbReference>
<dbReference type="InterPro" id="IPR036397">
    <property type="entry name" value="RNaseH_sf"/>
</dbReference>
<evidence type="ECO:0000256" key="1">
    <source>
        <dbReference type="ARBA" id="ARBA00004123"/>
    </source>
</evidence>
<comment type="subcellular location">
    <subcellularLocation>
        <location evidence="1">Nucleus</location>
    </subcellularLocation>
</comment>
<dbReference type="GO" id="GO:0015074">
    <property type="term" value="P:DNA integration"/>
    <property type="evidence" value="ECO:0007669"/>
    <property type="project" value="InterPro"/>
</dbReference>
<dbReference type="GO" id="GO:0003677">
    <property type="term" value="F:DNA binding"/>
    <property type="evidence" value="ECO:0007669"/>
    <property type="project" value="InterPro"/>
</dbReference>
<accession>A0A226CXM6</accession>
<proteinExistence type="predicted"/>
<dbReference type="GO" id="GO:0006313">
    <property type="term" value="P:DNA transposition"/>
    <property type="evidence" value="ECO:0007669"/>
    <property type="project" value="InterPro"/>
</dbReference>
<evidence type="ECO:0000313" key="4">
    <source>
        <dbReference type="EMBL" id="OXA37703.1"/>
    </source>
</evidence>
<dbReference type="Gene3D" id="3.30.420.10">
    <property type="entry name" value="Ribonuclease H-like superfamily/Ribonuclease H"/>
    <property type="match status" value="1"/>
</dbReference>
<evidence type="ECO:0000256" key="2">
    <source>
        <dbReference type="SAM" id="MobiDB-lite"/>
    </source>
</evidence>
<name>A0A226CXM6_FOLCA</name>
<evidence type="ECO:0000259" key="3">
    <source>
        <dbReference type="Pfam" id="PF01498"/>
    </source>
</evidence>
<dbReference type="STRING" id="158441.A0A226CXM6"/>